<organism evidence="3 4">
    <name type="scientific">Talaromyces atroroseus</name>
    <dbReference type="NCBI Taxonomy" id="1441469"/>
    <lineage>
        <taxon>Eukaryota</taxon>
        <taxon>Fungi</taxon>
        <taxon>Dikarya</taxon>
        <taxon>Ascomycota</taxon>
        <taxon>Pezizomycotina</taxon>
        <taxon>Eurotiomycetes</taxon>
        <taxon>Eurotiomycetidae</taxon>
        <taxon>Eurotiales</taxon>
        <taxon>Trichocomaceae</taxon>
        <taxon>Talaromyces</taxon>
        <taxon>Talaromyces sect. Trachyspermi</taxon>
    </lineage>
</organism>
<feature type="coiled-coil region" evidence="1">
    <location>
        <begin position="149"/>
        <end position="183"/>
    </location>
</feature>
<evidence type="ECO:0000256" key="2">
    <source>
        <dbReference type="SAM" id="Phobius"/>
    </source>
</evidence>
<keyword evidence="2" id="KW-0472">Membrane</keyword>
<dbReference type="GeneID" id="31004180"/>
<gene>
    <name evidence="3" type="ORF">UA08_04425</name>
</gene>
<keyword evidence="2" id="KW-0812">Transmembrane</keyword>
<evidence type="ECO:0000313" key="4">
    <source>
        <dbReference type="Proteomes" id="UP000214365"/>
    </source>
</evidence>
<keyword evidence="2" id="KW-1133">Transmembrane helix</keyword>
<name>A0A1Q5Q8J8_TALAT</name>
<protein>
    <submittedName>
        <fullName evidence="3">Uncharacterized protein</fullName>
    </submittedName>
</protein>
<dbReference type="OrthoDB" id="4227234at2759"/>
<keyword evidence="4" id="KW-1185">Reference proteome</keyword>
<dbReference type="EMBL" id="LFMY01000005">
    <property type="protein sequence ID" value="OKL60456.1"/>
    <property type="molecule type" value="Genomic_DNA"/>
</dbReference>
<evidence type="ECO:0000313" key="3">
    <source>
        <dbReference type="EMBL" id="OKL60456.1"/>
    </source>
</evidence>
<dbReference type="AlphaFoldDB" id="A0A1Q5Q8J8"/>
<dbReference type="Proteomes" id="UP000214365">
    <property type="component" value="Unassembled WGS sequence"/>
</dbReference>
<sequence length="399" mass="44815">MEEKSKSSSFYILNAGALLLILSVVGSTFRFMVISATLVSWLQTQWLRYTSLLKKRRSARLAAAADEARTRHRTQVADISESIGENVISLLDQRRERALKLSQERERKRHDHEQVVMKRVMEHLIAFQESQERERINKDQQLKAREDNILARERKSKQAEEALQALQKKLEEREQRLKAAEDSSARKIHLQQEEFRTQAIQPAVVAFNPTPVKFTLPSDLLEYAGDLELYFTCIGVTKKGTRCRQSMISNADKSAAAGRIARMKSSNCEAALFELNALRELADWMLCPLWHRYKLPQGPEIASRWYFELSDARARLKSQANALTPNKGFGAASTPSTGVASVFSSSNTSSTGTAASVQSVSYTGSGFQSMSPPGAGQLFQKPAARNLTPMFEAMARQPR</sequence>
<feature type="transmembrane region" description="Helical" evidence="2">
    <location>
        <begin position="12"/>
        <end position="42"/>
    </location>
</feature>
<dbReference type="STRING" id="1441469.A0A1Q5Q8J8"/>
<accession>A0A1Q5Q8J8</accession>
<evidence type="ECO:0000256" key="1">
    <source>
        <dbReference type="SAM" id="Coils"/>
    </source>
</evidence>
<comment type="caution">
    <text evidence="3">The sequence shown here is derived from an EMBL/GenBank/DDBJ whole genome shotgun (WGS) entry which is preliminary data.</text>
</comment>
<proteinExistence type="predicted"/>
<dbReference type="RefSeq" id="XP_020120577.1">
    <property type="nucleotide sequence ID" value="XM_020266746.1"/>
</dbReference>
<reference evidence="3 4" key="1">
    <citation type="submission" date="2015-06" db="EMBL/GenBank/DDBJ databases">
        <title>Talaromyces atroroseus IBT 11181 draft genome.</title>
        <authorList>
            <person name="Rasmussen K.B."/>
            <person name="Rasmussen S."/>
            <person name="Petersen B."/>
            <person name="Sicheritz-Ponten T."/>
            <person name="Mortensen U.H."/>
            <person name="Thrane U."/>
        </authorList>
    </citation>
    <scope>NUCLEOTIDE SEQUENCE [LARGE SCALE GENOMIC DNA]</scope>
    <source>
        <strain evidence="3 4">IBT 11181</strain>
    </source>
</reference>
<keyword evidence="1" id="KW-0175">Coiled coil</keyword>